<evidence type="ECO:0000256" key="2">
    <source>
        <dbReference type="ARBA" id="ARBA00022649"/>
    </source>
</evidence>
<dbReference type="STRING" id="272123.Anacy_5205"/>
<dbReference type="OrthoDB" id="9798046at2"/>
<proteinExistence type="inferred from homology"/>
<evidence type="ECO:0000313" key="3">
    <source>
        <dbReference type="EMBL" id="AFZ60535.1"/>
    </source>
</evidence>
<dbReference type="PANTHER" id="PTHR33755">
    <property type="entry name" value="TOXIN PARE1-RELATED"/>
    <property type="match status" value="1"/>
</dbReference>
<keyword evidence="2" id="KW-1277">Toxin-antitoxin system</keyword>
<comment type="similarity">
    <text evidence="1">Belongs to the RelE toxin family.</text>
</comment>
<dbReference type="RefSeq" id="WP_015217149.1">
    <property type="nucleotide sequence ID" value="NC_019771.1"/>
</dbReference>
<dbReference type="KEGG" id="acy:Anacy_5205"/>
<dbReference type="Proteomes" id="UP000010474">
    <property type="component" value="Chromosome"/>
</dbReference>
<dbReference type="EMBL" id="CP003659">
    <property type="protein sequence ID" value="AFZ60535.1"/>
    <property type="molecule type" value="Genomic_DNA"/>
</dbReference>
<dbReference type="AlphaFoldDB" id="K9ZQ99"/>
<dbReference type="InterPro" id="IPR007712">
    <property type="entry name" value="RelE/ParE_toxin"/>
</dbReference>
<dbReference type="PATRIC" id="fig|272123.3.peg.5655"/>
<name>K9ZQ99_ANACC</name>
<evidence type="ECO:0000256" key="1">
    <source>
        <dbReference type="ARBA" id="ARBA00006226"/>
    </source>
</evidence>
<protein>
    <submittedName>
        <fullName evidence="3">Plasmid stabilization system</fullName>
    </submittedName>
</protein>
<dbReference type="Gene3D" id="3.30.2310.20">
    <property type="entry name" value="RelE-like"/>
    <property type="match status" value="1"/>
</dbReference>
<dbReference type="InterPro" id="IPR051803">
    <property type="entry name" value="TA_system_RelE-like_toxin"/>
</dbReference>
<sequence length="81" mass="9286">MWVYLAHNNQIAADKEIAKILNSLPMLAQFPGMGRSRDDLLPELRSFPIKPYIIFYTPIDDGIEIIRVLHQSRDVNSLFTG</sequence>
<dbReference type="Pfam" id="PF05016">
    <property type="entry name" value="ParE_toxin"/>
    <property type="match status" value="1"/>
</dbReference>
<keyword evidence="4" id="KW-1185">Reference proteome</keyword>
<dbReference type="InterPro" id="IPR035093">
    <property type="entry name" value="RelE/ParE_toxin_dom_sf"/>
</dbReference>
<gene>
    <name evidence="3" type="ordered locus">Anacy_5205</name>
</gene>
<evidence type="ECO:0000313" key="4">
    <source>
        <dbReference type="Proteomes" id="UP000010474"/>
    </source>
</evidence>
<dbReference type="eggNOG" id="COG3668">
    <property type="taxonomic scope" value="Bacteria"/>
</dbReference>
<dbReference type="HOGENOM" id="CLU_147162_10_1_3"/>
<organism evidence="3 4">
    <name type="scientific">Anabaena cylindrica (strain ATCC 27899 / PCC 7122)</name>
    <dbReference type="NCBI Taxonomy" id="272123"/>
    <lineage>
        <taxon>Bacteria</taxon>
        <taxon>Bacillati</taxon>
        <taxon>Cyanobacteriota</taxon>
        <taxon>Cyanophyceae</taxon>
        <taxon>Nostocales</taxon>
        <taxon>Nostocaceae</taxon>
        <taxon>Anabaena</taxon>
    </lineage>
</organism>
<accession>K9ZQ99</accession>
<reference evidence="4" key="1">
    <citation type="journal article" date="2013" name="Proc. Natl. Acad. Sci. U.S.A.">
        <title>Improving the coverage of the cyanobacterial phylum using diversity-driven genome sequencing.</title>
        <authorList>
            <person name="Shih P.M."/>
            <person name="Wu D."/>
            <person name="Latifi A."/>
            <person name="Axen S.D."/>
            <person name="Fewer D.P."/>
            <person name="Talla E."/>
            <person name="Calteau A."/>
            <person name="Cai F."/>
            <person name="Tandeau de Marsac N."/>
            <person name="Rippka R."/>
            <person name="Herdman M."/>
            <person name="Sivonen K."/>
            <person name="Coursin T."/>
            <person name="Laurent T."/>
            <person name="Goodwin L."/>
            <person name="Nolan M."/>
            <person name="Davenport K.W."/>
            <person name="Han C.S."/>
            <person name="Rubin E.M."/>
            <person name="Eisen J.A."/>
            <person name="Woyke T."/>
            <person name="Gugger M."/>
            <person name="Kerfeld C.A."/>
        </authorList>
    </citation>
    <scope>NUCLEOTIDE SEQUENCE [LARGE SCALE GENOMIC DNA]</scope>
    <source>
        <strain evidence="4">ATCC 27899 / PCC 7122</strain>
    </source>
</reference>
<dbReference type="PANTHER" id="PTHR33755:SF6">
    <property type="entry name" value="PLASMID STABILIZATION SYSTEM PROTEIN"/>
    <property type="match status" value="1"/>
</dbReference>